<dbReference type="Gene3D" id="3.20.20.70">
    <property type="entry name" value="Aldolase class I"/>
    <property type="match status" value="1"/>
</dbReference>
<gene>
    <name evidence="3" type="primary">kbaZ</name>
    <name evidence="3" type="ORF">SBA1_1710004</name>
</gene>
<feature type="region of interest" description="Disordered" evidence="2">
    <location>
        <begin position="1"/>
        <end position="24"/>
    </location>
</feature>
<dbReference type="Proteomes" id="UP000238701">
    <property type="component" value="Unassembled WGS sequence"/>
</dbReference>
<dbReference type="GO" id="GO:0005886">
    <property type="term" value="C:plasma membrane"/>
    <property type="evidence" value="ECO:0007669"/>
    <property type="project" value="TreeGrafter"/>
</dbReference>
<protein>
    <submittedName>
        <fullName evidence="3">D-tagatose-1,6-bisphosphate aldolase subunit KbaZ</fullName>
    </submittedName>
</protein>
<dbReference type="EMBL" id="OMOD01000081">
    <property type="protein sequence ID" value="SPF37187.1"/>
    <property type="molecule type" value="Genomic_DNA"/>
</dbReference>
<reference evidence="4" key="1">
    <citation type="submission" date="2018-02" db="EMBL/GenBank/DDBJ databases">
        <authorList>
            <person name="Hausmann B."/>
        </authorList>
    </citation>
    <scope>NUCLEOTIDE SEQUENCE [LARGE SCALE GENOMIC DNA]</scope>
    <source>
        <strain evidence="4">Peat soil MAG SbA1</strain>
    </source>
</reference>
<dbReference type="InterPro" id="IPR012062">
    <property type="entry name" value="GatZ/KbaZ-like"/>
</dbReference>
<dbReference type="GO" id="GO:0005975">
    <property type="term" value="P:carbohydrate metabolic process"/>
    <property type="evidence" value="ECO:0007669"/>
    <property type="project" value="InterPro"/>
</dbReference>
<feature type="compositionally biased region" description="Basic and acidic residues" evidence="2">
    <location>
        <begin position="12"/>
        <end position="24"/>
    </location>
</feature>
<dbReference type="PIRSF" id="PIRSF009264">
    <property type="entry name" value="TagBP_ald_AgaZ"/>
    <property type="match status" value="1"/>
</dbReference>
<feature type="compositionally biased region" description="Polar residues" evidence="2">
    <location>
        <begin position="1"/>
        <end position="10"/>
    </location>
</feature>
<dbReference type="SUPFAM" id="SSF51569">
    <property type="entry name" value="Aldolase"/>
    <property type="match status" value="1"/>
</dbReference>
<evidence type="ECO:0000313" key="3">
    <source>
        <dbReference type="EMBL" id="SPF37187.1"/>
    </source>
</evidence>
<dbReference type="PANTHER" id="PTHR32502:SF2">
    <property type="entry name" value="D-TAGATOSE-1,6-BISPHOSPHATE ALDOLASE SUBUNIT KBAZ"/>
    <property type="match status" value="1"/>
</dbReference>
<dbReference type="Pfam" id="PF08013">
    <property type="entry name" value="GatZ_KbaZ-like"/>
    <property type="match status" value="1"/>
</dbReference>
<dbReference type="GO" id="GO:0009401">
    <property type="term" value="P:phosphoenolpyruvate-dependent sugar phosphotransferase system"/>
    <property type="evidence" value="ECO:0007669"/>
    <property type="project" value="TreeGrafter"/>
</dbReference>
<dbReference type="OrthoDB" id="1672942at2"/>
<accession>A0A2U3KCA2</accession>
<dbReference type="PANTHER" id="PTHR32502">
    <property type="entry name" value="N-ACETYLGALACTOSAMINE PERMEASE II COMPONENT-RELATED"/>
    <property type="match status" value="1"/>
</dbReference>
<name>A0A2U3KCA2_9BACT</name>
<comment type="pathway">
    <text evidence="1">Carbohydrate metabolism.</text>
</comment>
<evidence type="ECO:0000256" key="1">
    <source>
        <dbReference type="ARBA" id="ARBA00005007"/>
    </source>
</evidence>
<evidence type="ECO:0000313" key="4">
    <source>
        <dbReference type="Proteomes" id="UP000238701"/>
    </source>
</evidence>
<dbReference type="InterPro" id="IPR013785">
    <property type="entry name" value="Aldolase_TIM"/>
</dbReference>
<sequence>MMAALNQSVASDAEHRTSDKKSDDAATRLQKVLRGNCQSGKGGTYAVCSAHSAVIQAAIQQSLADGSFMHVESTSSQVNQFGGYTGSTPSQFAQWIHSAAKNAGLPAERVLLGGDHLGPFPWRNEASVSALEKACKLVRHCVAAGYQKIHLDASMACADDAKTGIPERTIAARAAILCQAAEEAHRELPSGSPQPVYVVGTEVPAPGGESNDTGALAVTKAGDVHRTLEVFRYAFAELGLESAWERVIALVVQPGVDFGSNSIFAYDRVKAASLSAALSSHLGIVFEAHSTDYQSPEALNRMVEDHFAILKVGPWLTFAFRETVLALSAIEHELFGKTSVRRISHVREALEAAMLHDPSHWRSYYHGDEDEVRRDRIYGYSDRCRYYWNQPAVQEEIARLLDNVGAKPIPLTLISQYLPLEYEAIRAGELHAAPERMIQYHIRRVLRVYAHACSVKTL</sequence>
<organism evidence="3 4">
    <name type="scientific">Candidatus Sulfotelmatobacter kueseliae</name>
    <dbReference type="NCBI Taxonomy" id="2042962"/>
    <lineage>
        <taxon>Bacteria</taxon>
        <taxon>Pseudomonadati</taxon>
        <taxon>Acidobacteriota</taxon>
        <taxon>Terriglobia</taxon>
        <taxon>Terriglobales</taxon>
        <taxon>Candidatus Korobacteraceae</taxon>
        <taxon>Candidatus Sulfotelmatobacter</taxon>
    </lineage>
</organism>
<dbReference type="AlphaFoldDB" id="A0A2U3KCA2"/>
<dbReference type="Gene3D" id="1.10.400.20">
    <property type="entry name" value="putative tagatose 6-phosphate kinase domain like"/>
    <property type="match status" value="1"/>
</dbReference>
<evidence type="ECO:0000256" key="2">
    <source>
        <dbReference type="SAM" id="MobiDB-lite"/>
    </source>
</evidence>
<dbReference type="InterPro" id="IPR050303">
    <property type="entry name" value="GatZ_KbaZ_carbometab"/>
</dbReference>
<proteinExistence type="predicted"/>